<dbReference type="Proteomes" id="UP000800038">
    <property type="component" value="Unassembled WGS sequence"/>
</dbReference>
<name>A0A6A5SKW1_9PLEO</name>
<dbReference type="AlphaFoldDB" id="A0A6A5SKW1"/>
<organism evidence="1 2">
    <name type="scientific">Clathrospora elynae</name>
    <dbReference type="NCBI Taxonomy" id="706981"/>
    <lineage>
        <taxon>Eukaryota</taxon>
        <taxon>Fungi</taxon>
        <taxon>Dikarya</taxon>
        <taxon>Ascomycota</taxon>
        <taxon>Pezizomycotina</taxon>
        <taxon>Dothideomycetes</taxon>
        <taxon>Pleosporomycetidae</taxon>
        <taxon>Pleosporales</taxon>
        <taxon>Diademaceae</taxon>
        <taxon>Clathrospora</taxon>
    </lineage>
</organism>
<keyword evidence="2" id="KW-1185">Reference proteome</keyword>
<dbReference type="OrthoDB" id="5081713at2759"/>
<evidence type="ECO:0000313" key="2">
    <source>
        <dbReference type="Proteomes" id="UP000800038"/>
    </source>
</evidence>
<dbReference type="EMBL" id="ML976062">
    <property type="protein sequence ID" value="KAF1940462.1"/>
    <property type="molecule type" value="Genomic_DNA"/>
</dbReference>
<evidence type="ECO:0000313" key="1">
    <source>
        <dbReference type="EMBL" id="KAF1940462.1"/>
    </source>
</evidence>
<protein>
    <submittedName>
        <fullName evidence="1">Uncharacterized protein</fullName>
    </submittedName>
</protein>
<accession>A0A6A5SKW1</accession>
<gene>
    <name evidence="1" type="ORF">EJ02DRAFT_513093</name>
</gene>
<reference evidence="1" key="1">
    <citation type="journal article" date="2020" name="Stud. Mycol.">
        <title>101 Dothideomycetes genomes: a test case for predicting lifestyles and emergence of pathogens.</title>
        <authorList>
            <person name="Haridas S."/>
            <person name="Albert R."/>
            <person name="Binder M."/>
            <person name="Bloem J."/>
            <person name="Labutti K."/>
            <person name="Salamov A."/>
            <person name="Andreopoulos B."/>
            <person name="Baker S."/>
            <person name="Barry K."/>
            <person name="Bills G."/>
            <person name="Bluhm B."/>
            <person name="Cannon C."/>
            <person name="Castanera R."/>
            <person name="Culley D."/>
            <person name="Daum C."/>
            <person name="Ezra D."/>
            <person name="Gonzalez J."/>
            <person name="Henrissat B."/>
            <person name="Kuo A."/>
            <person name="Liang C."/>
            <person name="Lipzen A."/>
            <person name="Lutzoni F."/>
            <person name="Magnuson J."/>
            <person name="Mondo S."/>
            <person name="Nolan M."/>
            <person name="Ohm R."/>
            <person name="Pangilinan J."/>
            <person name="Park H.-J."/>
            <person name="Ramirez L."/>
            <person name="Alfaro M."/>
            <person name="Sun H."/>
            <person name="Tritt A."/>
            <person name="Yoshinaga Y."/>
            <person name="Zwiers L.-H."/>
            <person name="Turgeon B."/>
            <person name="Goodwin S."/>
            <person name="Spatafora J."/>
            <person name="Crous P."/>
            <person name="Grigoriev I."/>
        </authorList>
    </citation>
    <scope>NUCLEOTIDE SEQUENCE</scope>
    <source>
        <strain evidence="1">CBS 161.51</strain>
    </source>
</reference>
<sequence length="366" mass="41694">MPKGDISRRNLQRHGIRYEEHVYQVPDVSTQSTSRPLPDHVDAVREALLSFEGTLAEEWKKDLREELDNFKDPDDLGPTWTHLPPDAAFIRVHHYERAFQERNTENNIAHENLKWSQEIAICARQLLEEPEPEWNHFWRTKVFLQFDDKARKQSGFNYESVLWNEFAVLLKPLKNVKRRTQPKPDLTYAFPMQVLSGLIPHGVSCVPTTGLRNWTNTNVREKTILRGSDRSCFPWAVVEMKRDAATPDQSTKKCYCQAANAAAAALELQAQLFDKLGETSPELPPVVAFTCIGPNVKVWLAYQDQTTKSKKRTQTDLGSGIATFHYPKHAHVGFTSIEAQDPSLCLSILSVSPISDYSKLAAGKRR</sequence>
<proteinExistence type="predicted"/>